<evidence type="ECO:0000259" key="1">
    <source>
        <dbReference type="Pfam" id="PF01656"/>
    </source>
</evidence>
<protein>
    <submittedName>
        <fullName evidence="2">Pilus assembly protein CpaE</fullName>
    </submittedName>
</protein>
<proteinExistence type="predicted"/>
<organism evidence="2 3">
    <name type="scientific">Kutzneria buriramensis</name>
    <dbReference type="NCBI Taxonomy" id="1045776"/>
    <lineage>
        <taxon>Bacteria</taxon>
        <taxon>Bacillati</taxon>
        <taxon>Actinomycetota</taxon>
        <taxon>Actinomycetes</taxon>
        <taxon>Pseudonocardiales</taxon>
        <taxon>Pseudonocardiaceae</taxon>
        <taxon>Kutzneria</taxon>
    </lineage>
</organism>
<dbReference type="PANTHER" id="PTHR43384">
    <property type="entry name" value="SEPTUM SITE-DETERMINING PROTEIN MIND HOMOLOG, CHLOROPLASTIC-RELATED"/>
    <property type="match status" value="1"/>
</dbReference>
<dbReference type="Gene3D" id="3.40.50.300">
    <property type="entry name" value="P-loop containing nucleotide triphosphate hydrolases"/>
    <property type="match status" value="1"/>
</dbReference>
<dbReference type="GO" id="GO:0005524">
    <property type="term" value="F:ATP binding"/>
    <property type="evidence" value="ECO:0007669"/>
    <property type="project" value="TreeGrafter"/>
</dbReference>
<dbReference type="Proteomes" id="UP000256269">
    <property type="component" value="Unassembled WGS sequence"/>
</dbReference>
<dbReference type="SUPFAM" id="SSF52540">
    <property type="entry name" value="P-loop containing nucleoside triphosphate hydrolases"/>
    <property type="match status" value="1"/>
</dbReference>
<dbReference type="PANTHER" id="PTHR43384:SF13">
    <property type="entry name" value="SLR0110 PROTEIN"/>
    <property type="match status" value="1"/>
</dbReference>
<reference evidence="2 3" key="1">
    <citation type="submission" date="2018-08" db="EMBL/GenBank/DDBJ databases">
        <title>Genomic Encyclopedia of Archaeal and Bacterial Type Strains, Phase II (KMG-II): from individual species to whole genera.</title>
        <authorList>
            <person name="Goeker M."/>
        </authorList>
    </citation>
    <scope>NUCLEOTIDE SEQUENCE [LARGE SCALE GENOMIC DNA]</scope>
    <source>
        <strain evidence="2 3">DSM 45791</strain>
    </source>
</reference>
<dbReference type="Pfam" id="PF01656">
    <property type="entry name" value="CbiA"/>
    <property type="match status" value="1"/>
</dbReference>
<gene>
    <name evidence="2" type="ORF">BCF44_120209</name>
</gene>
<sequence length="344" mass="36236">MIAVALLYEPVPVVAVRLMTVAAAEPRVATTRGTAIDALVQSVEAVAVIGPTLPLAAALEFAAEARLARPGAGIVLLRDKIDDDVLVRSIRAGVLVVVDANDPVAVANVFKYAHPSEVSYRPGQVTVVLGAAGGCGKTTVAINLATVLAAAGAQVCLVDLSLDTGAMAAALTLDPVSPLVTPYRPGLDCALAQAKPGDAERFTPTFVAELLVALEGEYDHVVVDTPTRFTEHVLTALDAARHHVLVGTSERPSLKSMRLALDMLDLLTYDRRGRRIVLNRVDPAIRLGAREIDAVVRNRVDGELPATRAVPASINQGVPLAAALPDHPFSRSVRRFADTCIDHC</sequence>
<comment type="caution">
    <text evidence="2">The sequence shown here is derived from an EMBL/GenBank/DDBJ whole genome shotgun (WGS) entry which is preliminary data.</text>
</comment>
<name>A0A3E0GZA7_9PSEU</name>
<evidence type="ECO:0000313" key="2">
    <source>
        <dbReference type="EMBL" id="REH33137.1"/>
    </source>
</evidence>
<dbReference type="GO" id="GO:0005829">
    <property type="term" value="C:cytosol"/>
    <property type="evidence" value="ECO:0007669"/>
    <property type="project" value="TreeGrafter"/>
</dbReference>
<dbReference type="InterPro" id="IPR027417">
    <property type="entry name" value="P-loop_NTPase"/>
</dbReference>
<dbReference type="AlphaFoldDB" id="A0A3E0GZA7"/>
<keyword evidence="3" id="KW-1185">Reference proteome</keyword>
<dbReference type="InterPro" id="IPR002586">
    <property type="entry name" value="CobQ/CobB/MinD/ParA_Nub-bd_dom"/>
</dbReference>
<evidence type="ECO:0000313" key="3">
    <source>
        <dbReference type="Proteomes" id="UP000256269"/>
    </source>
</evidence>
<feature type="domain" description="CobQ/CobB/MinD/ParA nucleotide binding" evidence="1">
    <location>
        <begin position="127"/>
        <end position="319"/>
    </location>
</feature>
<accession>A0A3E0GZA7</accession>
<dbReference type="InterPro" id="IPR050625">
    <property type="entry name" value="ParA/MinD_ATPase"/>
</dbReference>
<dbReference type="GO" id="GO:0051782">
    <property type="term" value="P:negative regulation of cell division"/>
    <property type="evidence" value="ECO:0007669"/>
    <property type="project" value="TreeGrafter"/>
</dbReference>
<dbReference type="EMBL" id="QUNO01000020">
    <property type="protein sequence ID" value="REH33137.1"/>
    <property type="molecule type" value="Genomic_DNA"/>
</dbReference>
<dbReference type="GO" id="GO:0009898">
    <property type="term" value="C:cytoplasmic side of plasma membrane"/>
    <property type="evidence" value="ECO:0007669"/>
    <property type="project" value="TreeGrafter"/>
</dbReference>
<dbReference type="GO" id="GO:0016887">
    <property type="term" value="F:ATP hydrolysis activity"/>
    <property type="evidence" value="ECO:0007669"/>
    <property type="project" value="TreeGrafter"/>
</dbReference>